<dbReference type="PANTHER" id="PTHR15323">
    <property type="entry name" value="D123 PROTEIN"/>
    <property type="match status" value="1"/>
</dbReference>
<gene>
    <name evidence="3" type="ORF">OXX778_LOCUS3331</name>
</gene>
<comment type="similarity">
    <text evidence="1">Belongs to the CDC123 family.</text>
</comment>
<feature type="region of interest" description="Disordered" evidence="2">
    <location>
        <begin position="65"/>
        <end position="84"/>
    </location>
</feature>
<sequence length="347" mass="40904">MKVDQILNCSFDKWYNLFESITIKSEIMTIPNDVLEYLRSGSTIILPKSCQEELDAEKKYRKEQRKLNYDDSDDSWDEDEDDAEKQNYPDFSDFGTLIKNAMKKLSNKVFIKLNWSSPKDAYWTLNKLSCDRLSDVYMLLKSSDFISHDLNEAFNHCEDKEEKRQVIDSFEYKLVLREWININPSMEFRCFVSQNKLIGITQRDCRAFYQILIDNKIEIQTRIEKFFVEKIQDKFFDPSFVFDVCLGKKVIKLIDFNPFCPKTDSLLYSWDELMDENLVENSTEFKSKNLELRLVDSNLGVQTSTYSMYSQPRDALDINELGVENIDTLPSLVEKNIQIQNIKSDDE</sequence>
<dbReference type="Proteomes" id="UP000663879">
    <property type="component" value="Unassembled WGS sequence"/>
</dbReference>
<protein>
    <recommendedName>
        <fullName evidence="5">Cell division cycle protein 123 homolog</fullName>
    </recommendedName>
</protein>
<dbReference type="PANTHER" id="PTHR15323:SF6">
    <property type="entry name" value="CELL DIVISION CYCLE PROTEIN 123 HOMOLOG"/>
    <property type="match status" value="1"/>
</dbReference>
<dbReference type="GO" id="GO:0005737">
    <property type="term" value="C:cytoplasm"/>
    <property type="evidence" value="ECO:0007669"/>
    <property type="project" value="TreeGrafter"/>
</dbReference>
<evidence type="ECO:0000313" key="4">
    <source>
        <dbReference type="Proteomes" id="UP000663879"/>
    </source>
</evidence>
<evidence type="ECO:0008006" key="5">
    <source>
        <dbReference type="Google" id="ProtNLM"/>
    </source>
</evidence>
<comment type="caution">
    <text evidence="3">The sequence shown here is derived from an EMBL/GenBank/DDBJ whole genome shotgun (WGS) entry which is preliminary data.</text>
</comment>
<accession>A0A813NJQ4</accession>
<organism evidence="3 4">
    <name type="scientific">Brachionus calyciflorus</name>
    <dbReference type="NCBI Taxonomy" id="104777"/>
    <lineage>
        <taxon>Eukaryota</taxon>
        <taxon>Metazoa</taxon>
        <taxon>Spiralia</taxon>
        <taxon>Gnathifera</taxon>
        <taxon>Rotifera</taxon>
        <taxon>Eurotatoria</taxon>
        <taxon>Monogononta</taxon>
        <taxon>Pseudotrocha</taxon>
        <taxon>Ploima</taxon>
        <taxon>Brachionidae</taxon>
        <taxon>Brachionus</taxon>
    </lineage>
</organism>
<evidence type="ECO:0000256" key="1">
    <source>
        <dbReference type="ARBA" id="ARBA00011047"/>
    </source>
</evidence>
<keyword evidence="4" id="KW-1185">Reference proteome</keyword>
<name>A0A813NJQ4_9BILA</name>
<evidence type="ECO:0000256" key="2">
    <source>
        <dbReference type="SAM" id="MobiDB-lite"/>
    </source>
</evidence>
<dbReference type="Pfam" id="PF07065">
    <property type="entry name" value="D123"/>
    <property type="match status" value="1"/>
</dbReference>
<dbReference type="InterPro" id="IPR009772">
    <property type="entry name" value="CDC123"/>
</dbReference>
<feature type="compositionally biased region" description="Acidic residues" evidence="2">
    <location>
        <begin position="70"/>
        <end position="83"/>
    </location>
</feature>
<proteinExistence type="inferred from homology"/>
<evidence type="ECO:0000313" key="3">
    <source>
        <dbReference type="EMBL" id="CAF0739772.1"/>
    </source>
</evidence>
<reference evidence="3" key="1">
    <citation type="submission" date="2021-02" db="EMBL/GenBank/DDBJ databases">
        <authorList>
            <person name="Nowell W R."/>
        </authorList>
    </citation>
    <scope>NUCLEOTIDE SEQUENCE</scope>
    <source>
        <strain evidence="3">Ploen Becks lab</strain>
    </source>
</reference>
<dbReference type="EMBL" id="CAJNOC010000289">
    <property type="protein sequence ID" value="CAF0739772.1"/>
    <property type="molecule type" value="Genomic_DNA"/>
</dbReference>
<dbReference type="AlphaFoldDB" id="A0A813NJQ4"/>
<dbReference type="OrthoDB" id="360540at2759"/>